<evidence type="ECO:0000313" key="4">
    <source>
        <dbReference type="Proteomes" id="UP000565441"/>
    </source>
</evidence>
<accession>A0A8H5HR58</accession>
<evidence type="ECO:0000313" key="3">
    <source>
        <dbReference type="EMBL" id="KAF5388017.1"/>
    </source>
</evidence>
<dbReference type="PANTHER" id="PTHR40465:SF1">
    <property type="entry name" value="DUF6534 DOMAIN-CONTAINING PROTEIN"/>
    <property type="match status" value="1"/>
</dbReference>
<dbReference type="OrthoDB" id="3270417at2759"/>
<proteinExistence type="predicted"/>
<dbReference type="AlphaFoldDB" id="A0A8H5HR58"/>
<feature type="transmembrane region" description="Helical" evidence="1">
    <location>
        <begin position="57"/>
        <end position="81"/>
    </location>
</feature>
<dbReference type="Pfam" id="PF20152">
    <property type="entry name" value="DUF6534"/>
    <property type="match status" value="1"/>
</dbReference>
<feature type="transmembrane region" description="Helical" evidence="1">
    <location>
        <begin position="148"/>
        <end position="165"/>
    </location>
</feature>
<feature type="transmembrane region" description="Helical" evidence="1">
    <location>
        <begin position="20"/>
        <end position="45"/>
    </location>
</feature>
<comment type="caution">
    <text evidence="3">The sequence shown here is derived from an EMBL/GenBank/DDBJ whole genome shotgun (WGS) entry which is preliminary data.</text>
</comment>
<protein>
    <recommendedName>
        <fullName evidence="2">DUF6534 domain-containing protein</fullName>
    </recommendedName>
</protein>
<dbReference type="PANTHER" id="PTHR40465">
    <property type="entry name" value="CHROMOSOME 1, WHOLE GENOME SHOTGUN SEQUENCE"/>
    <property type="match status" value="1"/>
</dbReference>
<gene>
    <name evidence="3" type="ORF">D9615_000096</name>
</gene>
<feature type="transmembrane region" description="Helical" evidence="1">
    <location>
        <begin position="223"/>
        <end position="246"/>
    </location>
</feature>
<name>A0A8H5HR58_9AGAR</name>
<keyword evidence="1" id="KW-1133">Transmembrane helix</keyword>
<evidence type="ECO:0000256" key="1">
    <source>
        <dbReference type="SAM" id="Phobius"/>
    </source>
</evidence>
<keyword evidence="1" id="KW-0812">Transmembrane</keyword>
<evidence type="ECO:0000259" key="2">
    <source>
        <dbReference type="Pfam" id="PF20152"/>
    </source>
</evidence>
<dbReference type="EMBL" id="JAACJP010000001">
    <property type="protein sequence ID" value="KAF5388017.1"/>
    <property type="molecule type" value="Genomic_DNA"/>
</dbReference>
<feature type="domain" description="DUF6534" evidence="2">
    <location>
        <begin position="192"/>
        <end position="275"/>
    </location>
</feature>
<reference evidence="3 4" key="1">
    <citation type="journal article" date="2020" name="ISME J.">
        <title>Uncovering the hidden diversity of litter-decomposition mechanisms in mushroom-forming fungi.</title>
        <authorList>
            <person name="Floudas D."/>
            <person name="Bentzer J."/>
            <person name="Ahren D."/>
            <person name="Johansson T."/>
            <person name="Persson P."/>
            <person name="Tunlid A."/>
        </authorList>
    </citation>
    <scope>NUCLEOTIDE SEQUENCE [LARGE SCALE GENOMIC DNA]</scope>
    <source>
        <strain evidence="3 4">CBS 661.87</strain>
    </source>
</reference>
<keyword evidence="4" id="KW-1185">Reference proteome</keyword>
<dbReference type="InterPro" id="IPR045339">
    <property type="entry name" value="DUF6534"/>
</dbReference>
<sequence>MSTSPAEKAAQLTALVKQVFGTSFVGFTIATTLYGITCLQAYLYFRNYPKDHLLLKGTVALLWVLDTLTTAFVAHSLYTFFVLNFGKPTQINLIIPWSFTAEKLLVTLITFVAQAYVSTEHRGSMKIFTNELYSFYARTIWRVSSNKLIPSIILLLALAALGAITNPLATAISERKFSILSGLVQGLASLDDILITAALCFFLHTRRAGFRSSTEQIIDSLMLYAVSRGILTAVTQIMFLVLNVALPHDTYWQPFHQAVGKLYVNSVFATLNVRSTFAEPTEVKLGNLQFMSGATSTQTHETSQNASQPNNVKVELPTRDASTASAYTGSFNTAAQLSMEMKEVKNPEA</sequence>
<dbReference type="Proteomes" id="UP000565441">
    <property type="component" value="Unassembled WGS sequence"/>
</dbReference>
<organism evidence="3 4">
    <name type="scientific">Tricholomella constricta</name>
    <dbReference type="NCBI Taxonomy" id="117010"/>
    <lineage>
        <taxon>Eukaryota</taxon>
        <taxon>Fungi</taxon>
        <taxon>Dikarya</taxon>
        <taxon>Basidiomycota</taxon>
        <taxon>Agaricomycotina</taxon>
        <taxon>Agaricomycetes</taxon>
        <taxon>Agaricomycetidae</taxon>
        <taxon>Agaricales</taxon>
        <taxon>Tricholomatineae</taxon>
        <taxon>Lyophyllaceae</taxon>
        <taxon>Tricholomella</taxon>
    </lineage>
</organism>
<feature type="transmembrane region" description="Helical" evidence="1">
    <location>
        <begin position="177"/>
        <end position="203"/>
    </location>
</feature>
<keyword evidence="1" id="KW-0472">Membrane</keyword>